<dbReference type="Pfam" id="PF07715">
    <property type="entry name" value="Plug"/>
    <property type="match status" value="1"/>
</dbReference>
<dbReference type="InterPro" id="IPR036942">
    <property type="entry name" value="Beta-barrel_TonB_sf"/>
</dbReference>
<comment type="caution">
    <text evidence="13">The sequence shown here is derived from an EMBL/GenBank/DDBJ whole genome shotgun (WGS) entry which is preliminary data.</text>
</comment>
<name>A0A0D6P882_9PROT</name>
<evidence type="ECO:0000256" key="1">
    <source>
        <dbReference type="ARBA" id="ARBA00004571"/>
    </source>
</evidence>
<keyword evidence="5 9" id="KW-0798">TonB box</keyword>
<evidence type="ECO:0000259" key="12">
    <source>
        <dbReference type="Pfam" id="PF07715"/>
    </source>
</evidence>
<proteinExistence type="inferred from homology"/>
<dbReference type="EMBL" id="BANB01000367">
    <property type="protein sequence ID" value="GAN77551.1"/>
    <property type="molecule type" value="Genomic_DNA"/>
</dbReference>
<keyword evidence="10" id="KW-0732">Signal</keyword>
<dbReference type="PANTHER" id="PTHR30069">
    <property type="entry name" value="TONB-DEPENDENT OUTER MEMBRANE RECEPTOR"/>
    <property type="match status" value="1"/>
</dbReference>
<dbReference type="GO" id="GO:0044718">
    <property type="term" value="P:siderophore transmembrane transport"/>
    <property type="evidence" value="ECO:0007669"/>
    <property type="project" value="TreeGrafter"/>
</dbReference>
<accession>A0A0D6P882</accession>
<comment type="similarity">
    <text evidence="8 9">Belongs to the TonB-dependent receptor family.</text>
</comment>
<dbReference type="Pfam" id="PF00593">
    <property type="entry name" value="TonB_dep_Rec_b-barrel"/>
    <property type="match status" value="1"/>
</dbReference>
<organism evidence="13 14">
    <name type="scientific">Acidisphaera rubrifaciens HS-AP3</name>
    <dbReference type="NCBI Taxonomy" id="1231350"/>
    <lineage>
        <taxon>Bacteria</taxon>
        <taxon>Pseudomonadati</taxon>
        <taxon>Pseudomonadota</taxon>
        <taxon>Alphaproteobacteria</taxon>
        <taxon>Acetobacterales</taxon>
        <taxon>Acetobacteraceae</taxon>
        <taxon>Acidisphaera</taxon>
    </lineage>
</organism>
<feature type="chain" id="PRO_5002309569" evidence="10">
    <location>
        <begin position="25"/>
        <end position="807"/>
    </location>
</feature>
<evidence type="ECO:0000256" key="7">
    <source>
        <dbReference type="ARBA" id="ARBA00023237"/>
    </source>
</evidence>
<dbReference type="AlphaFoldDB" id="A0A0D6P882"/>
<dbReference type="Proteomes" id="UP000032680">
    <property type="component" value="Unassembled WGS sequence"/>
</dbReference>
<feature type="domain" description="TonB-dependent receptor-like beta-barrel" evidence="11">
    <location>
        <begin position="309"/>
        <end position="760"/>
    </location>
</feature>
<dbReference type="PROSITE" id="PS52016">
    <property type="entry name" value="TONB_DEPENDENT_REC_3"/>
    <property type="match status" value="1"/>
</dbReference>
<dbReference type="Gene3D" id="2.40.170.20">
    <property type="entry name" value="TonB-dependent receptor, beta-barrel domain"/>
    <property type="match status" value="1"/>
</dbReference>
<keyword evidence="7 8" id="KW-0998">Cell outer membrane</keyword>
<keyword evidence="4 8" id="KW-0812">Transmembrane</keyword>
<feature type="signal peptide" evidence="10">
    <location>
        <begin position="1"/>
        <end position="24"/>
    </location>
</feature>
<evidence type="ECO:0000256" key="8">
    <source>
        <dbReference type="PROSITE-ProRule" id="PRU01360"/>
    </source>
</evidence>
<keyword evidence="2 8" id="KW-0813">Transport</keyword>
<protein>
    <submittedName>
        <fullName evidence="13">TonB-dependent receptor</fullName>
    </submittedName>
</protein>
<reference evidence="13 14" key="1">
    <citation type="submission" date="2012-11" db="EMBL/GenBank/DDBJ databases">
        <title>Whole genome sequence of Acidisphaera rubrifaciens HS-AP3.</title>
        <authorList>
            <person name="Azuma Y."/>
            <person name="Higashiura N."/>
            <person name="Hirakawa H."/>
            <person name="Matsushita K."/>
        </authorList>
    </citation>
    <scope>NUCLEOTIDE SEQUENCE [LARGE SCALE GENOMIC DNA]</scope>
    <source>
        <strain evidence="13 14">HS-AP3</strain>
    </source>
</reference>
<dbReference type="OrthoDB" id="8428213at2"/>
<evidence type="ECO:0000256" key="5">
    <source>
        <dbReference type="ARBA" id="ARBA00023077"/>
    </source>
</evidence>
<evidence type="ECO:0000256" key="3">
    <source>
        <dbReference type="ARBA" id="ARBA00022452"/>
    </source>
</evidence>
<evidence type="ECO:0000256" key="2">
    <source>
        <dbReference type="ARBA" id="ARBA00022448"/>
    </source>
</evidence>
<comment type="subcellular location">
    <subcellularLocation>
        <location evidence="1 8">Cell outer membrane</location>
        <topology evidence="1 8">Multi-pass membrane protein</topology>
    </subcellularLocation>
</comment>
<dbReference type="InterPro" id="IPR037066">
    <property type="entry name" value="Plug_dom_sf"/>
</dbReference>
<dbReference type="Gene3D" id="2.170.130.10">
    <property type="entry name" value="TonB-dependent receptor, plug domain"/>
    <property type="match status" value="1"/>
</dbReference>
<keyword evidence="6 8" id="KW-0472">Membrane</keyword>
<dbReference type="InterPro" id="IPR000531">
    <property type="entry name" value="Beta-barrel_TonB"/>
</dbReference>
<dbReference type="RefSeq" id="WP_148360546.1">
    <property type="nucleotide sequence ID" value="NZ_BANB01000367.1"/>
</dbReference>
<keyword evidence="3 8" id="KW-1134">Transmembrane beta strand</keyword>
<evidence type="ECO:0000313" key="13">
    <source>
        <dbReference type="EMBL" id="GAN77551.1"/>
    </source>
</evidence>
<evidence type="ECO:0000256" key="9">
    <source>
        <dbReference type="RuleBase" id="RU003357"/>
    </source>
</evidence>
<gene>
    <name evidence="13" type="ORF">Asru_0367_02</name>
</gene>
<evidence type="ECO:0000256" key="6">
    <source>
        <dbReference type="ARBA" id="ARBA00023136"/>
    </source>
</evidence>
<keyword evidence="13" id="KW-0675">Receptor</keyword>
<dbReference type="SUPFAM" id="SSF56935">
    <property type="entry name" value="Porins"/>
    <property type="match status" value="1"/>
</dbReference>
<keyword evidence="14" id="KW-1185">Reference proteome</keyword>
<evidence type="ECO:0000313" key="14">
    <source>
        <dbReference type="Proteomes" id="UP000032680"/>
    </source>
</evidence>
<dbReference type="InterPro" id="IPR012910">
    <property type="entry name" value="Plug_dom"/>
</dbReference>
<feature type="domain" description="TonB-dependent receptor plug" evidence="12">
    <location>
        <begin position="80"/>
        <end position="191"/>
    </location>
</feature>
<dbReference type="GO" id="GO:0015344">
    <property type="term" value="F:siderophore uptake transmembrane transporter activity"/>
    <property type="evidence" value="ECO:0007669"/>
    <property type="project" value="TreeGrafter"/>
</dbReference>
<dbReference type="InterPro" id="IPR039426">
    <property type="entry name" value="TonB-dep_rcpt-like"/>
</dbReference>
<dbReference type="PANTHER" id="PTHR30069:SF39">
    <property type="entry name" value="BLL6183 PROTEIN"/>
    <property type="match status" value="1"/>
</dbReference>
<evidence type="ECO:0000259" key="11">
    <source>
        <dbReference type="Pfam" id="PF00593"/>
    </source>
</evidence>
<sequence length="807" mass="84994">MRKTMTRLALLGLVPAAYVPQAAAQAVPAAVAADQAGTTAAGAPGAGTEAGTEAGTGAATELPQVDVISSTPLLGAGIDKNKVPSEVSVLNSADLSRTGNPTLLNSLNQQVPGLTLDSASGNPYQPNLLYHGYQASPLQGNSQGLAVYLNGVRFNQAFGDTVNWDLLPSIAIDRVNVEGSNPVFGLNALGGSISVQTKNGFTYQGAEGILRGGSFGTVEGQFQYGVQRDDTAAYVAGDVLHSGGWRDGQSSDIYNIFGDLGWRGENAELHINVTAADDALNGPGTSPVQLLQVNPALQFTAPNYVANKYLLLSANGNVQLATNTTLQSVTYYSNFEQKVINGNVTNFAPCTDGSNNLCDNNGNYALDRSGTPITAFLGSNPTAYSVLNLQSTNTNSYGTSAQVSNHDDIFGFHNHLVAGASYDGSYTKFSASSEVGGQDPITRVFGGPFVTVGAPQADGGPVGVGITDNYGGLFITDTFDVTDRLSLTAASRFNIAQIDLADQIGTALNGNHSYNHFNPSLGGTYRITHWLTAYASYAVSNRTPTPAELSCAGPTAPCSLANFFVGDPNLKQVVSQTYEVGLRGDTRLTGALDGAKLSYNLDLYRSDLSDDIIFVNSPQQGLAFFQNVGNTQRQGIDAGVQLKNDRWLYYVNYSYTDATFQTGFTESSQNNPGADASGNINVRPGNVLPGIPAHLLKFGVNYNVTDKWTVGLQGIAASGQYLFGDEANLQPKLPGYVVLNLDTSYQLTDHVAVFGQIENLGDQRYYTFGTFSPTSSVYLAQAPGATNPRSYSPAAPIGGYAGVRVTF</sequence>
<evidence type="ECO:0000256" key="4">
    <source>
        <dbReference type="ARBA" id="ARBA00022692"/>
    </source>
</evidence>
<evidence type="ECO:0000256" key="10">
    <source>
        <dbReference type="SAM" id="SignalP"/>
    </source>
</evidence>
<dbReference type="GO" id="GO:0009279">
    <property type="term" value="C:cell outer membrane"/>
    <property type="evidence" value="ECO:0007669"/>
    <property type="project" value="UniProtKB-SubCell"/>
</dbReference>